<feature type="transmembrane region" description="Helical" evidence="1">
    <location>
        <begin position="84"/>
        <end position="103"/>
    </location>
</feature>
<reference evidence="2 3" key="1">
    <citation type="submission" date="2016-10" db="EMBL/GenBank/DDBJ databases">
        <title>Silvanigrella aquatica sp. nov., isolated from a freshwater lake located in the Black Forest, Germany, description of Silvanigrellaceae fam. nov., Silvanigrellales ord. nov., reclassification of the order Bdellovibrionales in the class Oligoflexia, reclassification of the families Bacteriovoracaceae and Halobacteriovoraceae in the new order Bacteriovoracales ord. nov., and reclassification of the family Pseudobacteriovoracaceae in the order Oligoflexiales.</title>
        <authorList>
            <person name="Hahn M.W."/>
            <person name="Schmidt J."/>
            <person name="Koll U."/>
            <person name="Rohde M."/>
            <person name="Verbag S."/>
            <person name="Pitt A."/>
            <person name="Nakai R."/>
            <person name="Naganuma T."/>
            <person name="Lang E."/>
        </authorList>
    </citation>
    <scope>NUCLEOTIDE SEQUENCE [LARGE SCALE GENOMIC DNA]</scope>
    <source>
        <strain evidence="2 3">MWH-Nonnen-W8red</strain>
    </source>
</reference>
<evidence type="ECO:0000313" key="2">
    <source>
        <dbReference type="EMBL" id="APJ04149.1"/>
    </source>
</evidence>
<keyword evidence="1" id="KW-0812">Transmembrane</keyword>
<evidence type="ECO:0000256" key="1">
    <source>
        <dbReference type="SAM" id="Phobius"/>
    </source>
</evidence>
<keyword evidence="1" id="KW-0472">Membrane</keyword>
<evidence type="ECO:0000313" key="3">
    <source>
        <dbReference type="Proteomes" id="UP000184731"/>
    </source>
</evidence>
<protein>
    <recommendedName>
        <fullName evidence="4">Rod shape-determining protein MreD</fullName>
    </recommendedName>
</protein>
<organism evidence="2 3">
    <name type="scientific">Silvanigrella aquatica</name>
    <dbReference type="NCBI Taxonomy" id="1915309"/>
    <lineage>
        <taxon>Bacteria</taxon>
        <taxon>Pseudomonadati</taxon>
        <taxon>Bdellovibrionota</taxon>
        <taxon>Oligoflexia</taxon>
        <taxon>Silvanigrellales</taxon>
        <taxon>Silvanigrellaceae</taxon>
        <taxon>Silvanigrella</taxon>
    </lineage>
</organism>
<evidence type="ECO:0008006" key="4">
    <source>
        <dbReference type="Google" id="ProtNLM"/>
    </source>
</evidence>
<accession>A0A1L4D1R5</accession>
<dbReference type="AlphaFoldDB" id="A0A1L4D1R5"/>
<dbReference type="EMBL" id="CP017834">
    <property type="protein sequence ID" value="APJ04149.1"/>
    <property type="molecule type" value="Genomic_DNA"/>
</dbReference>
<name>A0A1L4D1R5_9BACT</name>
<dbReference type="STRING" id="1915309.AXG55_09625"/>
<dbReference type="KEGG" id="saqi:AXG55_09625"/>
<keyword evidence="1" id="KW-1133">Transmembrane helix</keyword>
<dbReference type="Proteomes" id="UP000184731">
    <property type="component" value="Chromosome"/>
</dbReference>
<keyword evidence="3" id="KW-1185">Reference proteome</keyword>
<proteinExistence type="predicted"/>
<gene>
    <name evidence="2" type="ORF">AXG55_09625</name>
</gene>
<feature type="transmembrane region" description="Helical" evidence="1">
    <location>
        <begin position="110"/>
        <end position="128"/>
    </location>
</feature>
<sequence>MANLKFIRSKTSHFIMSLFILIFFVYLQSSLFAKAPSLWLHIDILSIAIVYTSIQHFLPLALIKIIFIAMLLQVSSAVPSGFFVMYFLLILVLSNILSKIFIFNSIFGQFFIFLILFTMKYFLFYFTISHRDLNSFFSLFFISWKGFLITILISLPIFRILMFIDSFFEFIPSHDKKKLIDI</sequence>
<feature type="transmembrane region" description="Helical" evidence="1">
    <location>
        <begin position="12"/>
        <end position="32"/>
    </location>
</feature>